<gene>
    <name evidence="1" type="ORF">L2E82_37352</name>
</gene>
<evidence type="ECO:0000313" key="2">
    <source>
        <dbReference type="Proteomes" id="UP001055811"/>
    </source>
</evidence>
<keyword evidence="2" id="KW-1185">Reference proteome</keyword>
<reference evidence="1 2" key="2">
    <citation type="journal article" date="2022" name="Mol. Ecol. Resour.">
        <title>The genomes of chicory, endive, great burdock and yacon provide insights into Asteraceae paleo-polyploidization history and plant inulin production.</title>
        <authorList>
            <person name="Fan W."/>
            <person name="Wang S."/>
            <person name="Wang H."/>
            <person name="Wang A."/>
            <person name="Jiang F."/>
            <person name="Liu H."/>
            <person name="Zhao H."/>
            <person name="Xu D."/>
            <person name="Zhang Y."/>
        </authorList>
    </citation>
    <scope>NUCLEOTIDE SEQUENCE [LARGE SCALE GENOMIC DNA]</scope>
    <source>
        <strain evidence="2">cv. Punajuju</strain>
        <tissue evidence="1">Leaves</tissue>
    </source>
</reference>
<dbReference type="Proteomes" id="UP001055811">
    <property type="component" value="Linkage Group LG07"/>
</dbReference>
<organism evidence="1 2">
    <name type="scientific">Cichorium intybus</name>
    <name type="common">Chicory</name>
    <dbReference type="NCBI Taxonomy" id="13427"/>
    <lineage>
        <taxon>Eukaryota</taxon>
        <taxon>Viridiplantae</taxon>
        <taxon>Streptophyta</taxon>
        <taxon>Embryophyta</taxon>
        <taxon>Tracheophyta</taxon>
        <taxon>Spermatophyta</taxon>
        <taxon>Magnoliopsida</taxon>
        <taxon>eudicotyledons</taxon>
        <taxon>Gunneridae</taxon>
        <taxon>Pentapetalae</taxon>
        <taxon>asterids</taxon>
        <taxon>campanulids</taxon>
        <taxon>Asterales</taxon>
        <taxon>Asteraceae</taxon>
        <taxon>Cichorioideae</taxon>
        <taxon>Cichorieae</taxon>
        <taxon>Cichoriinae</taxon>
        <taxon>Cichorium</taxon>
    </lineage>
</organism>
<name>A0ACB9AF16_CICIN</name>
<evidence type="ECO:0000313" key="1">
    <source>
        <dbReference type="EMBL" id="KAI3708204.1"/>
    </source>
</evidence>
<dbReference type="EMBL" id="CM042015">
    <property type="protein sequence ID" value="KAI3708204.1"/>
    <property type="molecule type" value="Genomic_DNA"/>
</dbReference>
<protein>
    <submittedName>
        <fullName evidence="1">Uncharacterized protein</fullName>
    </submittedName>
</protein>
<sequence length="101" mass="11677">MGEGDLPKALDQHPALYPELLLQQSTELRKSGSLLDELLFLVSIYIVPNKPHINHKTLLAKTLVFVSQQLSFTNPGYHSNRWIPRQNQLLTYVEIVDRRIR</sequence>
<reference evidence="2" key="1">
    <citation type="journal article" date="2022" name="Mol. Ecol. Resour.">
        <title>The genomes of chicory, endive, great burdock and yacon provide insights into Asteraceae palaeo-polyploidization history and plant inulin production.</title>
        <authorList>
            <person name="Fan W."/>
            <person name="Wang S."/>
            <person name="Wang H."/>
            <person name="Wang A."/>
            <person name="Jiang F."/>
            <person name="Liu H."/>
            <person name="Zhao H."/>
            <person name="Xu D."/>
            <person name="Zhang Y."/>
        </authorList>
    </citation>
    <scope>NUCLEOTIDE SEQUENCE [LARGE SCALE GENOMIC DNA]</scope>
    <source>
        <strain evidence="2">cv. Punajuju</strain>
    </source>
</reference>
<accession>A0ACB9AF16</accession>
<proteinExistence type="predicted"/>
<comment type="caution">
    <text evidence="1">The sequence shown here is derived from an EMBL/GenBank/DDBJ whole genome shotgun (WGS) entry which is preliminary data.</text>
</comment>